<evidence type="ECO:0000313" key="2">
    <source>
        <dbReference type="Proteomes" id="UP000604475"/>
    </source>
</evidence>
<dbReference type="AlphaFoldDB" id="A0A937R9X4"/>
<reference evidence="1" key="1">
    <citation type="submission" date="2020-12" db="EMBL/GenBank/DDBJ databases">
        <title>Genomic characterization of non-nitrogen-fixing Frankia strains.</title>
        <authorList>
            <person name="Carlos-Shanley C."/>
            <person name="Guerra T."/>
            <person name="Hahn D."/>
        </authorList>
    </citation>
    <scope>NUCLEOTIDE SEQUENCE</scope>
    <source>
        <strain evidence="1">CN6</strain>
    </source>
</reference>
<dbReference type="Proteomes" id="UP000604475">
    <property type="component" value="Unassembled WGS sequence"/>
</dbReference>
<dbReference type="InterPro" id="IPR011990">
    <property type="entry name" value="TPR-like_helical_dom_sf"/>
</dbReference>
<protein>
    <submittedName>
        <fullName evidence="1">Uncharacterized protein</fullName>
    </submittedName>
</protein>
<dbReference type="EMBL" id="JAEACQ010000133">
    <property type="protein sequence ID" value="MBL7626422.1"/>
    <property type="molecule type" value="Genomic_DNA"/>
</dbReference>
<name>A0A937R9X4_9ACTN</name>
<proteinExistence type="predicted"/>
<comment type="caution">
    <text evidence="1">The sequence shown here is derived from an EMBL/GenBank/DDBJ whole genome shotgun (WGS) entry which is preliminary data.</text>
</comment>
<evidence type="ECO:0000313" key="1">
    <source>
        <dbReference type="EMBL" id="MBL7626422.1"/>
    </source>
</evidence>
<sequence>MPPHPRPRTLLAHLLVQRHWTVEDFCRHFADTAAAINAGTHGITDRQAKRWLAGTVTRPYPVARRVLEAMFETDTDALLSPVAQPTDREPALSAPHGMVPARITRDDGHATPGLPEEMSPSLRRDLLSASVLLTATGVTLTPADRAARISRAIATAGSDPLTLAQLQHGIHRLTTLYAVTPHGDLIDSIERAWEDAEILLGAARPGTARRDLELVAGQYAYYRGQLAFDMSDDPTALTFFVLAAQHADAAGDTLLSGSIAVMRSAIFFFAGDFPRAAVFARQAQRGAHPYIVPKLASALARALAQVGDTDGALAALRTMSDNIWTGPPQPGPEPGGEEGYEAFSAVTLGYLGRGDDAERHAHNALALLTGTGRHVQLAGTHLALARAFIRRPRPEPEQAAAALRDALTAAQDNDHGATTDRVTGIYRHLTVNPDWAKLPPVRDLADRLPIRKELPSGVTV</sequence>
<accession>A0A937R9X4</accession>
<keyword evidence="2" id="KW-1185">Reference proteome</keyword>
<organism evidence="1 2">
    <name type="scientific">Frankia nepalensis</name>
    <dbReference type="NCBI Taxonomy" id="1836974"/>
    <lineage>
        <taxon>Bacteria</taxon>
        <taxon>Bacillati</taxon>
        <taxon>Actinomycetota</taxon>
        <taxon>Actinomycetes</taxon>
        <taxon>Frankiales</taxon>
        <taxon>Frankiaceae</taxon>
        <taxon>Frankia</taxon>
    </lineage>
</organism>
<dbReference type="Gene3D" id="1.25.40.10">
    <property type="entry name" value="Tetratricopeptide repeat domain"/>
    <property type="match status" value="1"/>
</dbReference>
<gene>
    <name evidence="1" type="ORF">I7412_04385</name>
</gene>